<dbReference type="AlphaFoldDB" id="A0A344UU72"/>
<evidence type="ECO:0008006" key="4">
    <source>
        <dbReference type="Google" id="ProtNLM"/>
    </source>
</evidence>
<evidence type="ECO:0000313" key="3">
    <source>
        <dbReference type="Proteomes" id="UP000251995"/>
    </source>
</evidence>
<evidence type="ECO:0000256" key="1">
    <source>
        <dbReference type="SAM" id="Phobius"/>
    </source>
</evidence>
<dbReference type="KEGG" id="acij:JS278_01656"/>
<keyword evidence="3" id="KW-1185">Reference proteome</keyword>
<name>A0A344UU72_9ACTN</name>
<dbReference type="Pfam" id="PF11255">
    <property type="entry name" value="DUF3054"/>
    <property type="match status" value="1"/>
</dbReference>
<protein>
    <recommendedName>
        <fullName evidence="4">DUF3054 domain-containing protein</fullName>
    </recommendedName>
</protein>
<dbReference type="EMBL" id="CP025198">
    <property type="protein sequence ID" value="AXE38820.1"/>
    <property type="molecule type" value="Genomic_DNA"/>
</dbReference>
<dbReference type="Proteomes" id="UP000251995">
    <property type="component" value="Chromosome"/>
</dbReference>
<proteinExistence type="predicted"/>
<sequence>MADQPPFRSSLSRTASGQVRLAVVMDVLFVALFVFIGRASHHESLTPGGLVRTAIPFLVGLVAGWMVVVLVRLPAARWRAGLLVWGCTVLIGMVMRRFTDQGVAPSFVVVAGVSLAVFLIGWRLVAGIRRRHRRRA</sequence>
<organism evidence="2 3">
    <name type="scientific">Acidipropionibacterium virtanenii</name>
    <dbReference type="NCBI Taxonomy" id="2057246"/>
    <lineage>
        <taxon>Bacteria</taxon>
        <taxon>Bacillati</taxon>
        <taxon>Actinomycetota</taxon>
        <taxon>Actinomycetes</taxon>
        <taxon>Propionibacteriales</taxon>
        <taxon>Propionibacteriaceae</taxon>
        <taxon>Acidipropionibacterium</taxon>
    </lineage>
</organism>
<keyword evidence="1" id="KW-0812">Transmembrane</keyword>
<dbReference type="RefSeq" id="WP_425451423.1">
    <property type="nucleotide sequence ID" value="NZ_CP025198.1"/>
</dbReference>
<keyword evidence="1" id="KW-1133">Transmembrane helix</keyword>
<gene>
    <name evidence="2" type="ORF">JS278_01656</name>
</gene>
<accession>A0A344UU72</accession>
<feature type="transmembrane region" description="Helical" evidence="1">
    <location>
        <begin position="21"/>
        <end position="41"/>
    </location>
</feature>
<evidence type="ECO:0000313" key="2">
    <source>
        <dbReference type="EMBL" id="AXE38820.1"/>
    </source>
</evidence>
<feature type="transmembrane region" description="Helical" evidence="1">
    <location>
        <begin position="80"/>
        <end position="98"/>
    </location>
</feature>
<keyword evidence="1" id="KW-0472">Membrane</keyword>
<feature type="transmembrane region" description="Helical" evidence="1">
    <location>
        <begin position="104"/>
        <end position="125"/>
    </location>
</feature>
<reference evidence="2 3" key="1">
    <citation type="submission" date="2017-12" db="EMBL/GenBank/DDBJ databases">
        <title>The whole genome sequence of the Acidipropionibacterium virtanenii sp. nov. type strain JS278.</title>
        <authorList>
            <person name="Laine P."/>
            <person name="Deptula P."/>
            <person name="Varmanen P."/>
            <person name="Auvinen P."/>
        </authorList>
    </citation>
    <scope>NUCLEOTIDE SEQUENCE [LARGE SCALE GENOMIC DNA]</scope>
    <source>
        <strain evidence="2 3">JS278</strain>
    </source>
</reference>
<dbReference type="InterPro" id="IPR021414">
    <property type="entry name" value="DUF3054"/>
</dbReference>
<feature type="transmembrane region" description="Helical" evidence="1">
    <location>
        <begin position="53"/>
        <end position="73"/>
    </location>
</feature>